<sequence length="429" mass="48216">MGARKNVFVIGLDEHNRQILEGVNDAAQYRFHPVLTYEEIYGPQISFNGALQAAQRVLDSFDGPIDAIIGFWDFPVSAMVPLLRRRYGLPAASLEELIKCEHKYWSRLIQREILDEYPPFGLVDPAHDQNPPQHLRYPLWIKPVKSFSSVLAFGVADQDAFRQALGTIREGIGRIGEPFDALLEHLELPPEIAAVGGQMCLAEEAIAGRQLTVEGYRYQGEVVLYGVIDSVRYDNSPSFLRFQYPSTLPEQVTARLDDISTRLVTAIGLDGMTFNIEYFWDPGTDAITLLEINPRHSQSHAELFADVDGMSNHEVMLRLALGRDPDFPHRKGRYPMAAKCFVRRFTDGYVRRHPTGEEIQAIERIVPGITIDLIAHTGDVLSEKPHRDSYSYHVASVYIGAADETDLTAKFDQVAAALVYEIDDVAPEM</sequence>
<dbReference type="AlphaFoldDB" id="A0A238YL84"/>
<dbReference type="Gene3D" id="3.30.470.20">
    <property type="entry name" value="ATP-grasp fold, B domain"/>
    <property type="match status" value="1"/>
</dbReference>
<evidence type="ECO:0000256" key="1">
    <source>
        <dbReference type="ARBA" id="ARBA00022598"/>
    </source>
</evidence>
<dbReference type="InterPro" id="IPR011761">
    <property type="entry name" value="ATP-grasp"/>
</dbReference>
<name>A0A238YL84_9PSEU</name>
<proteinExistence type="predicted"/>
<keyword evidence="1" id="KW-0436">Ligase</keyword>
<dbReference type="OrthoDB" id="8441067at2"/>
<dbReference type="InterPro" id="IPR052032">
    <property type="entry name" value="ATP-dep_AA_Ligase"/>
</dbReference>
<dbReference type="GO" id="GO:0016874">
    <property type="term" value="F:ligase activity"/>
    <property type="evidence" value="ECO:0007669"/>
    <property type="project" value="UniProtKB-KW"/>
</dbReference>
<feature type="domain" description="ATP-grasp" evidence="5">
    <location>
        <begin position="107"/>
        <end position="321"/>
    </location>
</feature>
<reference evidence="6 7" key="1">
    <citation type="submission" date="2017-06" db="EMBL/GenBank/DDBJ databases">
        <authorList>
            <person name="Kim H.J."/>
            <person name="Triplett B.A."/>
        </authorList>
    </citation>
    <scope>NUCLEOTIDE SEQUENCE [LARGE SCALE GENOMIC DNA]</scope>
    <source>
        <strain evidence="6 7">DSM 45207</strain>
    </source>
</reference>
<keyword evidence="7" id="KW-1185">Reference proteome</keyword>
<organism evidence="6 7">
    <name type="scientific">Haloechinothrix alba</name>
    <dbReference type="NCBI Taxonomy" id="664784"/>
    <lineage>
        <taxon>Bacteria</taxon>
        <taxon>Bacillati</taxon>
        <taxon>Actinomycetota</taxon>
        <taxon>Actinomycetes</taxon>
        <taxon>Pseudonocardiales</taxon>
        <taxon>Pseudonocardiaceae</taxon>
        <taxon>Haloechinothrix</taxon>
    </lineage>
</organism>
<accession>A0A238YL84</accession>
<dbReference type="GO" id="GO:0005524">
    <property type="term" value="F:ATP binding"/>
    <property type="evidence" value="ECO:0007669"/>
    <property type="project" value="UniProtKB-UniRule"/>
</dbReference>
<evidence type="ECO:0000256" key="4">
    <source>
        <dbReference type="PROSITE-ProRule" id="PRU00409"/>
    </source>
</evidence>
<dbReference type="EMBL" id="FZNW01000016">
    <property type="protein sequence ID" value="SNR71887.1"/>
    <property type="molecule type" value="Genomic_DNA"/>
</dbReference>
<dbReference type="RefSeq" id="WP_089302383.1">
    <property type="nucleotide sequence ID" value="NZ_FZNW01000016.1"/>
</dbReference>
<evidence type="ECO:0000256" key="3">
    <source>
        <dbReference type="ARBA" id="ARBA00022840"/>
    </source>
</evidence>
<keyword evidence="3 4" id="KW-0067">ATP-binding</keyword>
<dbReference type="PANTHER" id="PTHR43585:SF2">
    <property type="entry name" value="ATP-GRASP ENZYME FSQD"/>
    <property type="match status" value="1"/>
</dbReference>
<keyword evidence="2 4" id="KW-0547">Nucleotide-binding</keyword>
<dbReference type="GO" id="GO:0046872">
    <property type="term" value="F:metal ion binding"/>
    <property type="evidence" value="ECO:0007669"/>
    <property type="project" value="InterPro"/>
</dbReference>
<dbReference type="PANTHER" id="PTHR43585">
    <property type="entry name" value="FUMIPYRROLE BIOSYNTHESIS PROTEIN C"/>
    <property type="match status" value="1"/>
</dbReference>
<evidence type="ECO:0000256" key="2">
    <source>
        <dbReference type="ARBA" id="ARBA00022741"/>
    </source>
</evidence>
<evidence type="ECO:0000313" key="7">
    <source>
        <dbReference type="Proteomes" id="UP000198348"/>
    </source>
</evidence>
<evidence type="ECO:0000313" key="6">
    <source>
        <dbReference type="EMBL" id="SNR71887.1"/>
    </source>
</evidence>
<dbReference type="SUPFAM" id="SSF56059">
    <property type="entry name" value="Glutathione synthetase ATP-binding domain-like"/>
    <property type="match status" value="1"/>
</dbReference>
<protein>
    <submittedName>
        <fullName evidence="6">ATP-grasp domain-containing protein</fullName>
    </submittedName>
</protein>
<dbReference type="PROSITE" id="PS50975">
    <property type="entry name" value="ATP_GRASP"/>
    <property type="match status" value="1"/>
</dbReference>
<dbReference type="Proteomes" id="UP000198348">
    <property type="component" value="Unassembled WGS sequence"/>
</dbReference>
<dbReference type="Pfam" id="PF13535">
    <property type="entry name" value="ATP-grasp_4"/>
    <property type="match status" value="1"/>
</dbReference>
<gene>
    <name evidence="6" type="ORF">SAMN06265360_1163</name>
</gene>
<evidence type="ECO:0000259" key="5">
    <source>
        <dbReference type="PROSITE" id="PS50975"/>
    </source>
</evidence>